<dbReference type="GO" id="GO:0016787">
    <property type="term" value="F:hydrolase activity"/>
    <property type="evidence" value="ECO:0007669"/>
    <property type="project" value="UniProtKB-KW"/>
</dbReference>
<reference evidence="1 2" key="1">
    <citation type="submission" date="2023-10" db="EMBL/GenBank/DDBJ databases">
        <authorList>
            <person name="Venkata Ramana C."/>
            <person name="Sasikala C."/>
            <person name="Dhurka M."/>
        </authorList>
    </citation>
    <scope>NUCLEOTIDE SEQUENCE [LARGE SCALE GENOMIC DNA]</scope>
    <source>
        <strain evidence="1 2">KCTC 32151</strain>
    </source>
</reference>
<keyword evidence="1" id="KW-0378">Hydrolase</keyword>
<keyword evidence="2" id="KW-1185">Reference proteome</keyword>
<dbReference type="SUPFAM" id="SSF53474">
    <property type="entry name" value="alpha/beta-Hydrolases"/>
    <property type="match status" value="1"/>
</dbReference>
<comment type="caution">
    <text evidence="1">The sequence shown here is derived from an EMBL/GenBank/DDBJ whole genome shotgun (WGS) entry which is preliminary data.</text>
</comment>
<proteinExistence type="predicted"/>
<dbReference type="Proteomes" id="UP001185659">
    <property type="component" value="Unassembled WGS sequence"/>
</dbReference>
<dbReference type="EMBL" id="JAWLIP010000011">
    <property type="protein sequence ID" value="MDV6228598.1"/>
    <property type="molecule type" value="Genomic_DNA"/>
</dbReference>
<evidence type="ECO:0000313" key="1">
    <source>
        <dbReference type="EMBL" id="MDV6228598.1"/>
    </source>
</evidence>
<organism evidence="1 2">
    <name type="scientific">Nitratireductor aquimarinus</name>
    <dbReference type="NCBI Taxonomy" id="889300"/>
    <lineage>
        <taxon>Bacteria</taxon>
        <taxon>Pseudomonadati</taxon>
        <taxon>Pseudomonadota</taxon>
        <taxon>Alphaproteobacteria</taxon>
        <taxon>Hyphomicrobiales</taxon>
        <taxon>Phyllobacteriaceae</taxon>
        <taxon>Nitratireductor</taxon>
    </lineage>
</organism>
<evidence type="ECO:0000313" key="2">
    <source>
        <dbReference type="Proteomes" id="UP001185659"/>
    </source>
</evidence>
<protein>
    <submittedName>
        <fullName evidence="1">Alpha/beta hydrolase</fullName>
    </submittedName>
</protein>
<name>A0ABU4AQS2_9HYPH</name>
<dbReference type="RefSeq" id="WP_317562390.1">
    <property type="nucleotide sequence ID" value="NZ_JAWLIP010000011.1"/>
</dbReference>
<dbReference type="InterPro" id="IPR029058">
    <property type="entry name" value="AB_hydrolase_fold"/>
</dbReference>
<gene>
    <name evidence="1" type="ORF">R2G56_20110</name>
</gene>
<dbReference type="Gene3D" id="3.40.50.1820">
    <property type="entry name" value="alpha/beta hydrolase"/>
    <property type="match status" value="1"/>
</dbReference>
<sequence length="286" mass="32057">MLAQSTHTAEDRRKALYQRGRTTIFACKADPRFSYSLYVPEDIKVDGEPNLLVSVHGTARMQFQYREAFTGFGQYNNTVVLAPLFPVGVCGDGDADGYKYILEGDIRYDLVLLSMVAEVEEMLGCRFPPFMLFGFSGGGHFTHRFLILHPEKLSAASIGSPGSVTLLDHDKDWWVGIRNLKELFGRELNVQALRAVKVHLVVGGADVETWEIQHKKDGRRFMEGANDAGLTRIDRNNSLRSSLEKQGVTVNQDIAPGVAHNMEGIVPYTIRFFRSVLRQQECQASK</sequence>
<accession>A0ABU4AQS2</accession>